<dbReference type="EMBL" id="NMQU01000179">
    <property type="protein sequence ID" value="OXM42799.1"/>
    <property type="molecule type" value="Genomic_DNA"/>
</dbReference>
<protein>
    <submittedName>
        <fullName evidence="1">Uncharacterized protein</fullName>
    </submittedName>
</protein>
<keyword evidence="2" id="KW-1185">Reference proteome</keyword>
<sequence>MDAPYWPRFDLDPPHQPGTRQVLAEATPGQHCVGLTAPYDVHQVDDKPMPIRAGEYTAVLTRCARIGLVDAPLPPDAQLCAECHPEPPTL</sequence>
<dbReference type="Proteomes" id="UP000215563">
    <property type="component" value="Unassembled WGS sequence"/>
</dbReference>
<proteinExistence type="predicted"/>
<evidence type="ECO:0000313" key="1">
    <source>
        <dbReference type="EMBL" id="OXM42799.1"/>
    </source>
</evidence>
<accession>A0A229R8I9</accession>
<reference evidence="1 2" key="1">
    <citation type="submission" date="2017-07" db="EMBL/GenBank/DDBJ databases">
        <title>Amycolatopsis alba DSM 44262 Genome sequencing and assembly.</title>
        <authorList>
            <person name="Kaur N."/>
            <person name="Mayilraj S."/>
        </authorList>
    </citation>
    <scope>NUCLEOTIDE SEQUENCE [LARGE SCALE GENOMIC DNA]</scope>
    <source>
        <strain evidence="1 2">DSM 44262</strain>
    </source>
</reference>
<organism evidence="1 2">
    <name type="scientific">Amycolatopsis alba DSM 44262</name>
    <dbReference type="NCBI Taxonomy" id="1125972"/>
    <lineage>
        <taxon>Bacteria</taxon>
        <taxon>Bacillati</taxon>
        <taxon>Actinomycetota</taxon>
        <taxon>Actinomycetes</taxon>
        <taxon>Pseudonocardiales</taxon>
        <taxon>Pseudonocardiaceae</taxon>
        <taxon>Amycolatopsis</taxon>
    </lineage>
</organism>
<evidence type="ECO:0000313" key="2">
    <source>
        <dbReference type="Proteomes" id="UP000215563"/>
    </source>
</evidence>
<name>A0A229R8I9_AMYAL</name>
<comment type="caution">
    <text evidence="1">The sequence shown here is derived from an EMBL/GenBank/DDBJ whole genome shotgun (WGS) entry which is preliminary data.</text>
</comment>
<dbReference type="AlphaFoldDB" id="A0A229R8I9"/>
<gene>
    <name evidence="1" type="ORF">CFP75_41390</name>
</gene>